<keyword evidence="5 11" id="KW-0808">Transferase</keyword>
<dbReference type="InterPro" id="IPR034907">
    <property type="entry name" value="NDK-like_dom"/>
</dbReference>
<feature type="binding site" evidence="9">
    <location>
        <position position="60"/>
    </location>
    <ligand>
        <name>ATP</name>
        <dbReference type="ChEBI" id="CHEBI:30616"/>
    </ligand>
</feature>
<name>A0A7D9CYW6_DEKBR</name>
<feature type="domain" description="Nucleoside diphosphate kinase-like" evidence="12">
    <location>
        <begin position="4"/>
        <end position="141"/>
    </location>
</feature>
<feature type="binding site" evidence="9">
    <location>
        <position position="115"/>
    </location>
    <ligand>
        <name>ATP</name>
        <dbReference type="ChEBI" id="CHEBI:30616"/>
    </ligand>
</feature>
<dbReference type="Gene3D" id="3.30.70.141">
    <property type="entry name" value="Nucleoside diphosphate kinase-like domain"/>
    <property type="match status" value="1"/>
</dbReference>
<dbReference type="PROSITE" id="PS51374">
    <property type="entry name" value="NDPK_LIKE"/>
    <property type="match status" value="1"/>
</dbReference>
<dbReference type="AlphaFoldDB" id="A0A7D9CYW6"/>
<feature type="active site" description="Pros-phosphohistidine intermediate" evidence="9">
    <location>
        <position position="118"/>
    </location>
</feature>
<dbReference type="Pfam" id="PF00334">
    <property type="entry name" value="NDK"/>
    <property type="match status" value="1"/>
</dbReference>
<dbReference type="InterPro" id="IPR023005">
    <property type="entry name" value="Nucleoside_diP_kinase_AS"/>
</dbReference>
<evidence type="ECO:0000256" key="4">
    <source>
        <dbReference type="ARBA" id="ARBA00017632"/>
    </source>
</evidence>
<dbReference type="NCBIfam" id="NF001908">
    <property type="entry name" value="PRK00668.1"/>
    <property type="match status" value="1"/>
</dbReference>
<dbReference type="PRINTS" id="PR01243">
    <property type="entry name" value="NUCDPKINASE"/>
</dbReference>
<reference evidence="13" key="2">
    <citation type="submission" date="2020-10" db="EMBL/GenBank/DDBJ databases">
        <authorList>
            <person name="Palmer J.M."/>
        </authorList>
    </citation>
    <scope>NUCLEOTIDE SEQUENCE</scope>
    <source>
        <strain evidence="13">UCD 2041</strain>
    </source>
</reference>
<comment type="catalytic activity">
    <reaction evidence="11">
        <text>a 2'-deoxyribonucleoside 5'-diphosphate + ATP = a 2'-deoxyribonucleoside 5'-triphosphate + ADP</text>
        <dbReference type="Rhea" id="RHEA:44640"/>
        <dbReference type="ChEBI" id="CHEBI:30616"/>
        <dbReference type="ChEBI" id="CHEBI:61560"/>
        <dbReference type="ChEBI" id="CHEBI:73316"/>
        <dbReference type="ChEBI" id="CHEBI:456216"/>
        <dbReference type="EC" id="2.7.4.6"/>
    </reaction>
</comment>
<dbReference type="GO" id="GO:0004550">
    <property type="term" value="F:nucleoside diphosphate kinase activity"/>
    <property type="evidence" value="ECO:0007669"/>
    <property type="project" value="UniProtKB-EC"/>
</dbReference>
<dbReference type="EC" id="2.7.4.6" evidence="3 11"/>
<evidence type="ECO:0000256" key="5">
    <source>
        <dbReference type="ARBA" id="ARBA00022679"/>
    </source>
</evidence>
<keyword evidence="15" id="KW-1185">Reference proteome</keyword>
<evidence type="ECO:0000256" key="6">
    <source>
        <dbReference type="ARBA" id="ARBA00022741"/>
    </source>
</evidence>
<dbReference type="Proteomes" id="UP000663131">
    <property type="component" value="Chromosome 8"/>
</dbReference>
<evidence type="ECO:0000259" key="12">
    <source>
        <dbReference type="SMART" id="SM00562"/>
    </source>
</evidence>
<gene>
    <name evidence="14" type="primary">YNK1</name>
    <name evidence="13" type="synonym">NDK1</name>
    <name evidence="13" type="ORF">BRETT_001065</name>
    <name evidence="14" type="ORF">DEBR0S4_12838G</name>
</gene>
<reference evidence="13" key="3">
    <citation type="journal article" name="BMC Genomics">
        <title>New genome assemblies reveal patterns of domestication and adaptation across Brettanomyces (Dekkera) species.</title>
        <authorList>
            <person name="Roach M.J."/>
            <person name="Borneman A.R."/>
        </authorList>
    </citation>
    <scope>NUCLEOTIDE SEQUENCE</scope>
    <source>
        <strain evidence="13">UCD 2041</strain>
    </source>
</reference>
<dbReference type="EMBL" id="CP063136">
    <property type="protein sequence ID" value="QOU21343.1"/>
    <property type="molecule type" value="Genomic_DNA"/>
</dbReference>
<evidence type="ECO:0000256" key="8">
    <source>
        <dbReference type="ARBA" id="ARBA00022840"/>
    </source>
</evidence>
<evidence type="ECO:0000256" key="11">
    <source>
        <dbReference type="RuleBase" id="RU004013"/>
    </source>
</evidence>
<comment type="similarity">
    <text evidence="2 9 10">Belongs to the NDK family.</text>
</comment>
<evidence type="ECO:0000313" key="13">
    <source>
        <dbReference type="EMBL" id="QOU21343.1"/>
    </source>
</evidence>
<proteinExistence type="inferred from homology"/>
<dbReference type="OMA" id="QHYGEHK"/>
<evidence type="ECO:0000256" key="9">
    <source>
        <dbReference type="PROSITE-ProRule" id="PRU00706"/>
    </source>
</evidence>
<dbReference type="HAMAP" id="MF_00451">
    <property type="entry name" value="NDP_kinase"/>
    <property type="match status" value="1"/>
</dbReference>
<feature type="binding site" evidence="9">
    <location>
        <position position="105"/>
    </location>
    <ligand>
        <name>ATP</name>
        <dbReference type="ChEBI" id="CHEBI:30616"/>
    </ligand>
</feature>
<feature type="binding site" evidence="9">
    <location>
        <position position="88"/>
    </location>
    <ligand>
        <name>ATP</name>
        <dbReference type="ChEBI" id="CHEBI:30616"/>
    </ligand>
</feature>
<keyword evidence="6 11" id="KW-0547">Nucleotide-binding</keyword>
<dbReference type="PROSITE" id="PS00469">
    <property type="entry name" value="NDPK"/>
    <property type="match status" value="1"/>
</dbReference>
<evidence type="ECO:0000256" key="7">
    <source>
        <dbReference type="ARBA" id="ARBA00022777"/>
    </source>
</evidence>
<dbReference type="OrthoDB" id="2162449at2759"/>
<dbReference type="PANTHER" id="PTHR11349">
    <property type="entry name" value="NUCLEOSIDE DIPHOSPHATE KINASE"/>
    <property type="match status" value="1"/>
</dbReference>
<dbReference type="SMART" id="SM00562">
    <property type="entry name" value="NDK"/>
    <property type="match status" value="1"/>
</dbReference>
<evidence type="ECO:0000256" key="1">
    <source>
        <dbReference type="ARBA" id="ARBA00001946"/>
    </source>
</evidence>
<dbReference type="FunFam" id="3.30.70.141:FF:000002">
    <property type="entry name" value="Nucleoside diphosphate kinase"/>
    <property type="match status" value="1"/>
</dbReference>
<comment type="cofactor">
    <cofactor evidence="1">
        <name>Mg(2+)</name>
        <dbReference type="ChEBI" id="CHEBI:18420"/>
    </cofactor>
</comment>
<dbReference type="GO" id="GO:0006228">
    <property type="term" value="P:UTP biosynthetic process"/>
    <property type="evidence" value="ECO:0007669"/>
    <property type="project" value="InterPro"/>
</dbReference>
<accession>A0A7D9CYW6</accession>
<evidence type="ECO:0000313" key="15">
    <source>
        <dbReference type="Proteomes" id="UP000478008"/>
    </source>
</evidence>
<organism evidence="14 15">
    <name type="scientific">Dekkera bruxellensis</name>
    <name type="common">Brettanomyces custersii</name>
    <dbReference type="NCBI Taxonomy" id="5007"/>
    <lineage>
        <taxon>Eukaryota</taxon>
        <taxon>Fungi</taxon>
        <taxon>Dikarya</taxon>
        <taxon>Ascomycota</taxon>
        <taxon>Saccharomycotina</taxon>
        <taxon>Pichiomycetes</taxon>
        <taxon>Pichiales</taxon>
        <taxon>Pichiaceae</taxon>
        <taxon>Brettanomyces</taxon>
    </lineage>
</organism>
<sequence>MSSQERTFIAVKPDGVQRGIFPEVLKRFTQRGFKLVGIKLCTANESLLRKHYVDLQEKPFFNSLLSYMTSGPILATVWEGKDVVKQGRAMLGATNPLNSAPGTIRGDFAIDMGRNVIHGSDSVENAKKEISLWFKPEELVDYKSTLASWIYE</sequence>
<evidence type="ECO:0000313" key="14">
    <source>
        <dbReference type="EMBL" id="VUG19197.1"/>
    </source>
</evidence>
<dbReference type="CDD" id="cd04413">
    <property type="entry name" value="NDPk_I"/>
    <property type="match status" value="1"/>
</dbReference>
<dbReference type="InterPro" id="IPR001564">
    <property type="entry name" value="Nucleoside_diP_kinase"/>
</dbReference>
<feature type="binding site" evidence="9">
    <location>
        <position position="94"/>
    </location>
    <ligand>
        <name>ATP</name>
        <dbReference type="ChEBI" id="CHEBI:30616"/>
    </ligand>
</feature>
<dbReference type="GO" id="GO:0006183">
    <property type="term" value="P:GTP biosynthetic process"/>
    <property type="evidence" value="ECO:0007669"/>
    <property type="project" value="InterPro"/>
</dbReference>
<dbReference type="GO" id="GO:0006241">
    <property type="term" value="P:CTP biosynthetic process"/>
    <property type="evidence" value="ECO:0007669"/>
    <property type="project" value="EnsemblFungi"/>
</dbReference>
<keyword evidence="8 11" id="KW-0067">ATP-binding</keyword>
<protein>
    <recommendedName>
        <fullName evidence="4 11">Nucleoside diphosphate kinase</fullName>
        <ecNumber evidence="3 11">2.7.4.6</ecNumber>
    </recommendedName>
</protein>
<dbReference type="EMBL" id="CABFWN010000004">
    <property type="protein sequence ID" value="VUG19197.1"/>
    <property type="molecule type" value="Genomic_DNA"/>
</dbReference>
<dbReference type="GO" id="GO:0005524">
    <property type="term" value="F:ATP binding"/>
    <property type="evidence" value="ECO:0007669"/>
    <property type="project" value="UniProtKB-KW"/>
</dbReference>
<evidence type="ECO:0000256" key="2">
    <source>
        <dbReference type="ARBA" id="ARBA00008142"/>
    </source>
</evidence>
<keyword evidence="7 11" id="KW-0418">Kinase</keyword>
<evidence type="ECO:0000256" key="3">
    <source>
        <dbReference type="ARBA" id="ARBA00012966"/>
    </source>
</evidence>
<dbReference type="Proteomes" id="UP000478008">
    <property type="component" value="Unassembled WGS sequence"/>
</dbReference>
<evidence type="ECO:0000256" key="10">
    <source>
        <dbReference type="RuleBase" id="RU004011"/>
    </source>
</evidence>
<reference evidence="14 15" key="1">
    <citation type="submission" date="2019-07" db="EMBL/GenBank/DDBJ databases">
        <authorList>
            <person name="Friedrich A."/>
            <person name="Schacherer J."/>
        </authorList>
    </citation>
    <scope>NUCLEOTIDE SEQUENCE [LARGE SCALE GENOMIC DNA]</scope>
</reference>
<dbReference type="InterPro" id="IPR036850">
    <property type="entry name" value="NDK-like_dom_sf"/>
</dbReference>
<feature type="binding site" evidence="9">
    <location>
        <position position="12"/>
    </location>
    <ligand>
        <name>ATP</name>
        <dbReference type="ChEBI" id="CHEBI:30616"/>
    </ligand>
</feature>
<dbReference type="SUPFAM" id="SSF54919">
    <property type="entry name" value="Nucleoside diphosphate kinase, NDK"/>
    <property type="match status" value="1"/>
</dbReference>